<organism evidence="1 2">
    <name type="scientific">Anaeromonas frigoriresistens</name>
    <dbReference type="NCBI Taxonomy" id="2683708"/>
    <lineage>
        <taxon>Bacteria</taxon>
        <taxon>Bacillati</taxon>
        <taxon>Bacillota</taxon>
        <taxon>Tissierellia</taxon>
        <taxon>Tissierellales</taxon>
        <taxon>Thermohalobacteraceae</taxon>
        <taxon>Anaeromonas</taxon>
    </lineage>
</organism>
<reference evidence="1" key="1">
    <citation type="submission" date="2019-12" db="EMBL/GenBank/DDBJ databases">
        <title>Clostridiaceae gen. nov. sp. nov., isolated from sediment in Xinjiang, China.</title>
        <authorList>
            <person name="Zhang R."/>
        </authorList>
    </citation>
    <scope>NUCLEOTIDE SEQUENCE</scope>
    <source>
        <strain evidence="1">D2Q-11</strain>
    </source>
</reference>
<protein>
    <submittedName>
        <fullName evidence="1">Uncharacterized protein</fullName>
    </submittedName>
</protein>
<accession>A0A942UVU9</accession>
<dbReference type="EMBL" id="WSFT01000021">
    <property type="protein sequence ID" value="MBS4537754.1"/>
    <property type="molecule type" value="Genomic_DNA"/>
</dbReference>
<comment type="caution">
    <text evidence="1">The sequence shown here is derived from an EMBL/GenBank/DDBJ whole genome shotgun (WGS) entry which is preliminary data.</text>
</comment>
<evidence type="ECO:0000313" key="2">
    <source>
        <dbReference type="Proteomes" id="UP000724672"/>
    </source>
</evidence>
<dbReference type="RefSeq" id="WP_203365682.1">
    <property type="nucleotide sequence ID" value="NZ_WSFT01000021.1"/>
</dbReference>
<sequence>MFIAINDNLVGIIAVTDVDMAIGSDTDVAMLVSSVSVLTNTLKLKDFKPK</sequence>
<dbReference type="Proteomes" id="UP000724672">
    <property type="component" value="Unassembled WGS sequence"/>
</dbReference>
<name>A0A942UVU9_9FIRM</name>
<keyword evidence="2" id="KW-1185">Reference proteome</keyword>
<dbReference type="AlphaFoldDB" id="A0A942UVU9"/>
<evidence type="ECO:0000313" key="1">
    <source>
        <dbReference type="EMBL" id="MBS4537754.1"/>
    </source>
</evidence>
<proteinExistence type="predicted"/>
<gene>
    <name evidence="1" type="ORF">GOQ27_04730</name>
</gene>